<evidence type="ECO:0000313" key="9">
    <source>
        <dbReference type="EMBL" id="AIG28408.1"/>
    </source>
</evidence>
<keyword evidence="3" id="KW-0813">Transport</keyword>
<feature type="transmembrane region" description="Helical" evidence="8">
    <location>
        <begin position="217"/>
        <end position="240"/>
    </location>
</feature>
<dbReference type="Proteomes" id="UP000005850">
    <property type="component" value="Chromosome"/>
</dbReference>
<dbReference type="PANTHER" id="PTHR34975">
    <property type="entry name" value="SPORE GERMINATION PROTEIN A2"/>
    <property type="match status" value="1"/>
</dbReference>
<feature type="transmembrane region" description="Helical" evidence="8">
    <location>
        <begin position="269"/>
        <end position="294"/>
    </location>
</feature>
<keyword evidence="6 8" id="KW-1133">Transmembrane helix</keyword>
<feature type="transmembrane region" description="Helical" evidence="8">
    <location>
        <begin position="148"/>
        <end position="165"/>
    </location>
</feature>
<feature type="transmembrane region" description="Helical" evidence="8">
    <location>
        <begin position="76"/>
        <end position="98"/>
    </location>
</feature>
<dbReference type="EMBL" id="CP007806">
    <property type="protein sequence ID" value="AIG28408.1"/>
    <property type="molecule type" value="Genomic_DNA"/>
</dbReference>
<dbReference type="STRING" id="1042163.BRLA_c041330"/>
<dbReference type="Pfam" id="PF03845">
    <property type="entry name" value="Spore_permease"/>
    <property type="match status" value="1"/>
</dbReference>
<dbReference type="Gene3D" id="1.20.1740.10">
    <property type="entry name" value="Amino acid/polyamine transporter I"/>
    <property type="match status" value="1"/>
</dbReference>
<feature type="transmembrane region" description="Helical" evidence="8">
    <location>
        <begin position="12"/>
        <end position="30"/>
    </location>
</feature>
<keyword evidence="5 8" id="KW-0812">Transmembrane</keyword>
<dbReference type="InterPro" id="IPR004761">
    <property type="entry name" value="Spore_GerAB"/>
</dbReference>
<organism evidence="9 10">
    <name type="scientific">Brevibacillus laterosporus LMG 15441</name>
    <dbReference type="NCBI Taxonomy" id="1042163"/>
    <lineage>
        <taxon>Bacteria</taxon>
        <taxon>Bacillati</taxon>
        <taxon>Bacillota</taxon>
        <taxon>Bacilli</taxon>
        <taxon>Bacillales</taxon>
        <taxon>Paenibacillaceae</taxon>
        <taxon>Brevibacillus</taxon>
    </lineage>
</organism>
<evidence type="ECO:0000256" key="1">
    <source>
        <dbReference type="ARBA" id="ARBA00004141"/>
    </source>
</evidence>
<proteinExistence type="inferred from homology"/>
<name>A0A075RB03_BRELA</name>
<evidence type="ECO:0000256" key="5">
    <source>
        <dbReference type="ARBA" id="ARBA00022692"/>
    </source>
</evidence>
<dbReference type="KEGG" id="blr:BRLA_c041330"/>
<evidence type="ECO:0000256" key="3">
    <source>
        <dbReference type="ARBA" id="ARBA00022448"/>
    </source>
</evidence>
<dbReference type="HOGENOM" id="CLU_047547_0_1_9"/>
<feature type="transmembrane region" description="Helical" evidence="8">
    <location>
        <begin position="306"/>
        <end position="323"/>
    </location>
</feature>
<sequence>MSTFMKKEISLLHFILTITSIEIGTSILTLPAELAQASGTDGWISILIGYVLSTIVSLCIIKVMSKHPGKTMLQILHLYFSSIIGNVMMVIWIIYSFISAFSIFVSSVFIINEWILPNTPNYFISVLFIVPIYMAIRGGIRVLSGFQVVVFFSTLWLLLVLLFPLDQSHFVFLLPILKEGWEPVIQGVRIAVFPFLGFELAYLFYPYIKNKEHAAKGIIIANSITLLIYLEITIICYMVFSPDEITKYIWPTLTLVKPIHFAFLERFEIVYVSFYILIFLSSVIPYLFFVTEGISELTKRRERSQLYIILGIFIVSYLFYQPYFTNINLLNILLAPFSYIVAFTFPVFFWLYVMLVPKRKGT</sequence>
<evidence type="ECO:0000313" key="10">
    <source>
        <dbReference type="Proteomes" id="UP000005850"/>
    </source>
</evidence>
<comment type="subcellular location">
    <subcellularLocation>
        <location evidence="1">Membrane</location>
        <topology evidence="1">Multi-pass membrane protein</topology>
    </subcellularLocation>
</comment>
<evidence type="ECO:0000256" key="2">
    <source>
        <dbReference type="ARBA" id="ARBA00007998"/>
    </source>
</evidence>
<feature type="transmembrane region" description="Helical" evidence="8">
    <location>
        <begin position="185"/>
        <end position="205"/>
    </location>
</feature>
<evidence type="ECO:0000256" key="6">
    <source>
        <dbReference type="ARBA" id="ARBA00022989"/>
    </source>
</evidence>
<dbReference type="PANTHER" id="PTHR34975:SF2">
    <property type="entry name" value="SPORE GERMINATION PROTEIN A2"/>
    <property type="match status" value="1"/>
</dbReference>
<feature type="transmembrane region" description="Helical" evidence="8">
    <location>
        <begin position="42"/>
        <end position="64"/>
    </location>
</feature>
<dbReference type="RefSeq" id="WP_003334593.1">
    <property type="nucleotide sequence ID" value="NZ_CP007806.1"/>
</dbReference>
<evidence type="ECO:0000256" key="8">
    <source>
        <dbReference type="SAM" id="Phobius"/>
    </source>
</evidence>
<keyword evidence="10" id="KW-1185">Reference proteome</keyword>
<evidence type="ECO:0000256" key="4">
    <source>
        <dbReference type="ARBA" id="ARBA00022544"/>
    </source>
</evidence>
<evidence type="ECO:0000256" key="7">
    <source>
        <dbReference type="ARBA" id="ARBA00023136"/>
    </source>
</evidence>
<dbReference type="eggNOG" id="COG0531">
    <property type="taxonomic scope" value="Bacteria"/>
</dbReference>
<dbReference type="GO" id="GO:0009847">
    <property type="term" value="P:spore germination"/>
    <property type="evidence" value="ECO:0007669"/>
    <property type="project" value="InterPro"/>
</dbReference>
<gene>
    <name evidence="9" type="primary">yndE_5</name>
    <name evidence="9" type="ORF">BRLA_c041330</name>
</gene>
<keyword evidence="7 8" id="KW-0472">Membrane</keyword>
<dbReference type="GO" id="GO:0016020">
    <property type="term" value="C:membrane"/>
    <property type="evidence" value="ECO:0007669"/>
    <property type="project" value="UniProtKB-SubCell"/>
</dbReference>
<protein>
    <submittedName>
        <fullName evidence="9">Spore germination protein YndE</fullName>
    </submittedName>
</protein>
<comment type="similarity">
    <text evidence="2">Belongs to the amino acid-polyamine-organocation (APC) superfamily. Spore germination protein (SGP) (TC 2.A.3.9) family.</text>
</comment>
<keyword evidence="4" id="KW-0309">Germination</keyword>
<accession>A0A075RB03</accession>
<reference evidence="9 10" key="1">
    <citation type="journal article" date="2011" name="J. Bacteriol.">
        <title>Genome sequence of Brevibacillus laterosporus LMG 15441, a pathogen of invertebrates.</title>
        <authorList>
            <person name="Djukic M."/>
            <person name="Poehlein A."/>
            <person name="Thurmer A."/>
            <person name="Daniel R."/>
        </authorList>
    </citation>
    <scope>NUCLEOTIDE SEQUENCE [LARGE SCALE GENOMIC DNA]</scope>
    <source>
        <strain evidence="9 10">LMG 15441</strain>
    </source>
</reference>
<dbReference type="NCBIfam" id="TIGR00912">
    <property type="entry name" value="2A0309"/>
    <property type="match status" value="1"/>
</dbReference>
<feature type="transmembrane region" description="Helical" evidence="8">
    <location>
        <begin position="329"/>
        <end position="353"/>
    </location>
</feature>
<dbReference type="AlphaFoldDB" id="A0A075RB03"/>
<feature type="transmembrane region" description="Helical" evidence="8">
    <location>
        <begin position="118"/>
        <end position="136"/>
    </location>
</feature>